<evidence type="ECO:0000256" key="3">
    <source>
        <dbReference type="ARBA" id="ARBA00012759"/>
    </source>
</evidence>
<dbReference type="GO" id="GO:0009966">
    <property type="term" value="P:regulation of signal transduction"/>
    <property type="evidence" value="ECO:0007669"/>
    <property type="project" value="UniProtKB-ARBA"/>
</dbReference>
<dbReference type="PROSITE" id="PS50235">
    <property type="entry name" value="USP_3"/>
    <property type="match status" value="1"/>
</dbReference>
<feature type="compositionally biased region" description="Low complexity" evidence="14">
    <location>
        <begin position="2728"/>
        <end position="2742"/>
    </location>
</feature>
<organism evidence="16 17">
    <name type="scientific">Xiphophorus couchianus</name>
    <name type="common">Monterrey platyfish</name>
    <dbReference type="NCBI Taxonomy" id="32473"/>
    <lineage>
        <taxon>Eukaryota</taxon>
        <taxon>Metazoa</taxon>
        <taxon>Chordata</taxon>
        <taxon>Craniata</taxon>
        <taxon>Vertebrata</taxon>
        <taxon>Euteleostomi</taxon>
        <taxon>Actinopterygii</taxon>
        <taxon>Neopterygii</taxon>
        <taxon>Teleostei</taxon>
        <taxon>Neoteleostei</taxon>
        <taxon>Acanthomorphata</taxon>
        <taxon>Ovalentaria</taxon>
        <taxon>Atherinomorphae</taxon>
        <taxon>Cyprinodontiformes</taxon>
        <taxon>Poeciliidae</taxon>
        <taxon>Poeciliinae</taxon>
        <taxon>Xiphophorus</taxon>
    </lineage>
</organism>
<dbReference type="InterPro" id="IPR001394">
    <property type="entry name" value="Peptidase_C19_UCH"/>
</dbReference>
<protein>
    <recommendedName>
        <fullName evidence="10">Ubiquitin carboxyl-terminal hydrolase 34</fullName>
        <ecNumber evidence="3">3.4.19.12</ecNumber>
    </recommendedName>
    <alternativeName>
        <fullName evidence="13">Deubiquitinating enzyme 34</fullName>
    </alternativeName>
    <alternativeName>
        <fullName evidence="11">Ubiquitin thioesterase 34</fullName>
    </alternativeName>
    <alternativeName>
        <fullName evidence="12">Ubiquitin-specific-processing protease 34</fullName>
    </alternativeName>
</protein>
<dbReference type="STRING" id="32473.ENSXCOP00000016049"/>
<dbReference type="FunFam" id="3.90.70.10:FF:000014">
    <property type="entry name" value="Ubiquitin carboxyl-terminal hydrolase 34"/>
    <property type="match status" value="1"/>
</dbReference>
<evidence type="ECO:0000259" key="15">
    <source>
        <dbReference type="PROSITE" id="PS50235"/>
    </source>
</evidence>
<dbReference type="PANTHER" id="PTHR24006:SF827">
    <property type="entry name" value="UBIQUITIN CARBOXYL-TERMINAL HYDROLASE 34"/>
    <property type="match status" value="1"/>
</dbReference>
<evidence type="ECO:0000256" key="1">
    <source>
        <dbReference type="ARBA" id="ARBA00000707"/>
    </source>
</evidence>
<comment type="similarity">
    <text evidence="2">Belongs to the peptidase C19 family.</text>
</comment>
<evidence type="ECO:0000256" key="2">
    <source>
        <dbReference type="ARBA" id="ARBA00009085"/>
    </source>
</evidence>
<dbReference type="InterPro" id="IPR028889">
    <property type="entry name" value="USP"/>
</dbReference>
<evidence type="ECO:0000256" key="13">
    <source>
        <dbReference type="ARBA" id="ARBA00082193"/>
    </source>
</evidence>
<accession>A0A3B5M8E1</accession>
<dbReference type="Pfam" id="PF12030">
    <property type="entry name" value="DUF3517"/>
    <property type="match status" value="1"/>
</dbReference>
<sequence length="2820" mass="322272">VLENCSLSDADGSEGGFQLKKEHALRVLGYISSWSQRQCLCCFKEYKHLEVFNQLVYALINLVITQINSLRNQLCKSAPGSLPHESLNGENAAGGGGDNLDPFSSWTTEEKEKLLLCAAKIFQIQFPLYTAYKHNTHPTIEDISAHESNILGSFCDMNDVEVPLHLLRYVCLFCGKHGLSLMKECFELGTPESLPFPIAHAFITIVSNIRIWLHIPAVMQHIIPFRTYVIRSPACRRATQRQTGQTTMHSHIPSLFVNFNKVYLWRYLRSFSFLQLVVGVGLSAAVMIDSSTSPMVEDMLSADDVSCSSSQVSAKSEKNMADFDGEESGCEEELVQINSHAELSSHLQQHLPNLASIYHEHLVQGPAVHKHQYSSHAVTDINLDNVCKKGNTLLWDLVQDEDAIHLSEGLINEAEKLLCSLVCWFTDRQIRMRFIEGCLDNLAHHRSVVVSLRLLPKLFGTFQQFGSSYDTHWITMWAEKELHMMKLFFDNLQHYIQEVREHRHKFALYSHSAEVQVRLQFLTCVFSTLGSPDHFRLSLEQVDILWHCLVEDAECYDDALHWFLNQVRSKDQHAMGMETYKHLFLEKMPQLKPETISMTGLNLFQHLCNLARLATSTLDNASNCELCGMDQLWGIALRAQSADISRAAIQYINSYYINAGKTGLEKEQEFIRKCMESLLMASANLEKDAHSSLTSIERGLLMLKTHLEAFRRRFAYHLRQWQIEGTGISSHLKALSDKQSLPLRIVCQPAGLPDKMTIEMYPSDQVADLRAEVTHWYENLQKEQMNQQAQLQEFGQSSRQQGDFPGGLMGPVRMISSGHELTTDYDEKTLHELGFKDMQMVFVSLGAPRRERKGEGVQLPASCLPPPQKEHIPMLLLLQEPHLTTLFDLLEMLACFKPPSPNTEKLQESPESARCEELHLHAENLSRRVWELLMLLPTCPKMLQAFQNISDETSGESLCWKELLRIKSPHKLLYALEIIEALGKPNRRIHRESTGSYSDLYPDSDDSSEDQIENSKNTWSCKFVSSGGLQLLLEIFNSGILEPKDQESWTVWQLDCLACLLKLICQFAVDPADLDLAYHDVFSWSGLAESQRKRAWPGKSRKSTVEHGKGLHIPRLTEVFLSLVQGTNLIQRLINVAYTYDNLAHRVLKAQSDHRSRHEVTHYSMWLLVSWAHCSSTVKSSLADSDHLHDWLKKLTLLVPEPAVRHEACNGLYKLSLSGLEGGESINRSFLLLAASTLLKFLPDAQALKPLRVEDYEEEPLLRTGCKEYFWLLCKLIDNIHVKDASQTTLLDLDALARHLADCIRSREILDQQDGNIEDDGLTGLLRLATSVLKHKPPFKFSREGQEFLRDVYNLLFLLPSLADRAQPKCKSHSARAAAYDLLVEMVKGSVENYRLLHNWVMSQHMQSSHAPYKWDYWPHDDVRAECRFVGLTNLGATCYMASTIQQLYMIPEARQAVFTAKYSEEIKHKTTLLELQKMFTYLMESERKAYNPRPFCKTYTMDKQPLNTGEQKDMTEFFTDLITKIEEMSQELKNTVKTLFGGVITNNVVSLDCDHVSQTAEEFYTVRCQVADMKNIYESLDEVTIKDTLEGDNMYTCSQCGKKVRAEKRACFKKLPRILSFNTMRYTFNMVTMMKEKVNTHFSFPLRLNMTPYTEDFLMGKGERKEGFREEREQSVTESYEYDLIGVTVHTGTADGGHYYSFIRDIVNPHAYKNNKWYLFNDAEVKPFDSAQLASECFGGEMTTKTYDSVTDKFMDFSFEKTHSAYMLFYKRVELEEENGKDFSFDVSPDLLEWIWHDNMQFLQDKNIFEHTYFGFMWQLCSSIPSTLPDPKAVSLMTAKLSTSFVLETFIHSKEKPTMLQWIELLTKQFNNNQAACEWFLDRMADDNWWPMQILIKCPNQIVRQMFQRLCIHVIQRLRPVHAHLYLQPGMEDGSDDMDGPVEDIGSRSCVTRFVKTLLSIMEHGVKPHSKHLTEYFAFLYEFAKMGEEESQFLLSLQAISIMVHFYMGTKGPENPQVEVLSEEEAEEEDEEEDILSLAEEKYRPAALEKMIALIALLVEQSRSERHLTLSQSDMAALTGGKGFPFLFQHIRDGINIRQTCNLIFSLCRYNNRLAEHIVSMLFTSIAKLTPEAANPFFKLLTMLMEFAGGPPGMPSFASYILQRIWEVIEYNPSQCLDWLAVQTPRNKLAHSWVLQNMENWVERFLLAHNYPRVRTCEKPSVITQLINIKVIKTIEAHQMEENSPSEPISCALLSPSAFRVLLENDEDRLLVVFNRGLILMTESFNTLHMMYHEATACHVTGDLVELLSIFLSVLKSTRPYLQRKDVKQALIQWQERIDFAHKLLTLLNSYSPPELRNACLDVLKELVLLSPHDFLHTLVPFLQHNHCTYHHSNIPMSFGPYLPCRENIKLMGAKNNIRPPRPELNMCLLPSLVESSKGKDEVYDRMLLDYFLSYHQFIHLLCRVAINCEKFTDTLVKLSVLIAYEGLPLHLALFPKLWTELCQSQSVLAKTCVKLLCDDPAFSEYIKCILMDERTFLNNNMVYSFLTCFLPKVPLQVLSGPSCSNLISVLVTNLLTEQSNLQPELALHRVELNKTSSLLNADLRSLVLLLSIQPPPSIDAALCPALQELLGRCRLCLQQRSSLELEAKDLKSKAEDEGATPVKRRRVSSDDDREALTPASTSDTETRDSSSLIDPGTEQDPPSPEPTPATSRNMDSALKEEKMEVSSSSSSSFSSSSSSSLLQDAGDGFVQVEEPEAPQSVKCLLYLVNRLSNLGKEDANERLRIMKLTNIFSTWRKRQHWEIRGESGRNIKTGPKTR</sequence>
<dbReference type="SUPFAM" id="SSF54001">
    <property type="entry name" value="Cysteine proteinases"/>
    <property type="match status" value="1"/>
</dbReference>
<evidence type="ECO:0000256" key="10">
    <source>
        <dbReference type="ARBA" id="ARBA00071646"/>
    </source>
</evidence>
<dbReference type="PANTHER" id="PTHR24006">
    <property type="entry name" value="UBIQUITIN CARBOXYL-TERMINAL HYDROLASE"/>
    <property type="match status" value="1"/>
</dbReference>
<evidence type="ECO:0000256" key="12">
    <source>
        <dbReference type="ARBA" id="ARBA00078965"/>
    </source>
</evidence>
<comment type="function">
    <text evidence="8">Ubiquitin hydrolase that can remove conjugated ubiquitin from AXIN1 and AXIN2, thereby acting as a regulator of Wnt signaling pathway. Acts as an activator of the Wnt signaling pathway downstream of the beta-catenin destruction complex by deubiquitinating and stabilizing AXIN1 and AXIN2, leading to promote nuclear accumulation of AXIN1 and AXIN2 and positively regulate beta-catenin (CTNBB1)-mediated transcription. Recognizes and hydrolyzes the peptide bond at the C-terminal Gly of ubiquitin. Involved in the processing of poly-ubiquitin precursors as well as that of ubiquitinated proteins.</text>
</comment>
<evidence type="ECO:0000256" key="6">
    <source>
        <dbReference type="ARBA" id="ARBA00022801"/>
    </source>
</evidence>
<evidence type="ECO:0000313" key="17">
    <source>
        <dbReference type="Proteomes" id="UP000261380"/>
    </source>
</evidence>
<dbReference type="GO" id="GO:0004843">
    <property type="term" value="F:cysteine-type deubiquitinase activity"/>
    <property type="evidence" value="ECO:0007669"/>
    <property type="project" value="UniProtKB-EC"/>
</dbReference>
<dbReference type="GO" id="GO:0005829">
    <property type="term" value="C:cytosol"/>
    <property type="evidence" value="ECO:0007669"/>
    <property type="project" value="TreeGrafter"/>
</dbReference>
<feature type="compositionally biased region" description="Acidic residues" evidence="14">
    <location>
        <begin position="1002"/>
        <end position="1012"/>
    </location>
</feature>
<dbReference type="Ensembl" id="ENSXCOT00000016250.1">
    <property type="protein sequence ID" value="ENSXCOP00000016049.1"/>
    <property type="gene ID" value="ENSXCOG00000011941.1"/>
</dbReference>
<keyword evidence="6" id="KW-0378">Hydrolase</keyword>
<dbReference type="GO" id="GO:0016579">
    <property type="term" value="P:protein deubiquitination"/>
    <property type="evidence" value="ECO:0007669"/>
    <property type="project" value="InterPro"/>
</dbReference>
<evidence type="ECO:0000256" key="7">
    <source>
        <dbReference type="ARBA" id="ARBA00022807"/>
    </source>
</evidence>
<gene>
    <name evidence="16" type="primary">USP34</name>
</gene>
<evidence type="ECO:0000313" key="16">
    <source>
        <dbReference type="Ensembl" id="ENSXCOP00000016049.1"/>
    </source>
</evidence>
<dbReference type="GO" id="GO:0006508">
    <property type="term" value="P:proteolysis"/>
    <property type="evidence" value="ECO:0007669"/>
    <property type="project" value="UniProtKB-KW"/>
</dbReference>
<keyword evidence="17" id="KW-1185">Reference proteome</keyword>
<dbReference type="InterPro" id="IPR050164">
    <property type="entry name" value="Peptidase_C19"/>
</dbReference>
<comment type="catalytic activity">
    <reaction evidence="1">
        <text>Thiol-dependent hydrolysis of ester, thioester, amide, peptide and isopeptide bonds formed by the C-terminal Gly of ubiquitin (a 76-residue protein attached to proteins as an intracellular targeting signal).</text>
        <dbReference type="EC" id="3.4.19.12"/>
    </reaction>
</comment>
<keyword evidence="7" id="KW-0788">Thiol protease</keyword>
<dbReference type="Gene3D" id="3.90.70.10">
    <property type="entry name" value="Cysteine proteinases"/>
    <property type="match status" value="1"/>
</dbReference>
<keyword evidence="4" id="KW-0645">Protease</keyword>
<comment type="subunit">
    <text evidence="9">Interacts with AXIN1 and AXIN2.</text>
</comment>
<evidence type="ECO:0000256" key="11">
    <source>
        <dbReference type="ARBA" id="ARBA00075200"/>
    </source>
</evidence>
<evidence type="ECO:0000256" key="14">
    <source>
        <dbReference type="SAM" id="MobiDB-lite"/>
    </source>
</evidence>
<dbReference type="CDD" id="cd02659">
    <property type="entry name" value="peptidase_C19C"/>
    <property type="match status" value="1"/>
</dbReference>
<feature type="domain" description="USP" evidence="15">
    <location>
        <begin position="1430"/>
        <end position="1774"/>
    </location>
</feature>
<dbReference type="InterPro" id="IPR016024">
    <property type="entry name" value="ARM-type_fold"/>
</dbReference>
<dbReference type="InterPro" id="IPR021905">
    <property type="entry name" value="DUF3517"/>
</dbReference>
<dbReference type="SUPFAM" id="SSF48371">
    <property type="entry name" value="ARM repeat"/>
    <property type="match status" value="1"/>
</dbReference>
<feature type="region of interest" description="Disordered" evidence="14">
    <location>
        <begin position="2651"/>
        <end position="2745"/>
    </location>
</feature>
<dbReference type="EC" id="3.4.19.12" evidence="3"/>
<reference evidence="16" key="1">
    <citation type="submission" date="2025-08" db="UniProtKB">
        <authorList>
            <consortium name="Ensembl"/>
        </authorList>
    </citation>
    <scope>IDENTIFICATION</scope>
</reference>
<dbReference type="GeneTree" id="ENSGT00940000158659"/>
<evidence type="ECO:0000256" key="5">
    <source>
        <dbReference type="ARBA" id="ARBA00022786"/>
    </source>
</evidence>
<dbReference type="PROSITE" id="PS00972">
    <property type="entry name" value="USP_1"/>
    <property type="match status" value="1"/>
</dbReference>
<dbReference type="Proteomes" id="UP000261380">
    <property type="component" value="Unplaced"/>
</dbReference>
<feature type="region of interest" description="Disordered" evidence="14">
    <location>
        <begin position="993"/>
        <end position="1012"/>
    </location>
</feature>
<dbReference type="PROSITE" id="PS00973">
    <property type="entry name" value="USP_2"/>
    <property type="match status" value="1"/>
</dbReference>
<dbReference type="GO" id="GO:0005634">
    <property type="term" value="C:nucleus"/>
    <property type="evidence" value="ECO:0007669"/>
    <property type="project" value="TreeGrafter"/>
</dbReference>
<evidence type="ECO:0000256" key="4">
    <source>
        <dbReference type="ARBA" id="ARBA00022670"/>
    </source>
</evidence>
<dbReference type="InterPro" id="IPR038765">
    <property type="entry name" value="Papain-like_cys_pep_sf"/>
</dbReference>
<dbReference type="Pfam" id="PF00443">
    <property type="entry name" value="UCH"/>
    <property type="match status" value="1"/>
</dbReference>
<reference evidence="16" key="2">
    <citation type="submission" date="2025-09" db="UniProtKB">
        <authorList>
            <consortium name="Ensembl"/>
        </authorList>
    </citation>
    <scope>IDENTIFICATION</scope>
</reference>
<dbReference type="InterPro" id="IPR018200">
    <property type="entry name" value="USP_CS"/>
</dbReference>
<evidence type="ECO:0000256" key="8">
    <source>
        <dbReference type="ARBA" id="ARBA00053751"/>
    </source>
</evidence>
<name>A0A3B5M8E1_9TELE</name>
<keyword evidence="5" id="KW-0833">Ubl conjugation pathway</keyword>
<evidence type="ECO:0000256" key="9">
    <source>
        <dbReference type="ARBA" id="ARBA00064116"/>
    </source>
</evidence>
<proteinExistence type="inferred from homology"/>